<evidence type="ECO:0000313" key="5">
    <source>
        <dbReference type="EMBL" id="GAQ86908.1"/>
    </source>
</evidence>
<dbReference type="Proteomes" id="UP000054558">
    <property type="component" value="Unassembled WGS sequence"/>
</dbReference>
<evidence type="ECO:0000256" key="3">
    <source>
        <dbReference type="ARBA" id="ARBA00022525"/>
    </source>
</evidence>
<comment type="subunit">
    <text evidence="2 4">Homodimer.</text>
</comment>
<keyword evidence="4" id="KW-0052">Apoplast</keyword>
<evidence type="ECO:0000313" key="6">
    <source>
        <dbReference type="Proteomes" id="UP000054558"/>
    </source>
</evidence>
<dbReference type="OrthoDB" id="885195at2759"/>
<keyword evidence="3 4" id="KW-0964">Secreted</keyword>
<reference evidence="5 6" key="1">
    <citation type="journal article" date="2014" name="Nat. Commun.">
        <title>Klebsormidium flaccidum genome reveals primary factors for plant terrestrial adaptation.</title>
        <authorList>
            <person name="Hori K."/>
            <person name="Maruyama F."/>
            <person name="Fujisawa T."/>
            <person name="Togashi T."/>
            <person name="Yamamoto N."/>
            <person name="Seo M."/>
            <person name="Sato S."/>
            <person name="Yamada T."/>
            <person name="Mori H."/>
            <person name="Tajima N."/>
            <person name="Moriyama T."/>
            <person name="Ikeuchi M."/>
            <person name="Watanabe M."/>
            <person name="Wada H."/>
            <person name="Kobayashi K."/>
            <person name="Saito M."/>
            <person name="Masuda T."/>
            <person name="Sasaki-Sekimoto Y."/>
            <person name="Mashiguchi K."/>
            <person name="Awai K."/>
            <person name="Shimojima M."/>
            <person name="Masuda S."/>
            <person name="Iwai M."/>
            <person name="Nobusawa T."/>
            <person name="Narise T."/>
            <person name="Kondo S."/>
            <person name="Saito H."/>
            <person name="Sato R."/>
            <person name="Murakawa M."/>
            <person name="Ihara Y."/>
            <person name="Oshima-Yamada Y."/>
            <person name="Ohtaka K."/>
            <person name="Satoh M."/>
            <person name="Sonobe K."/>
            <person name="Ishii M."/>
            <person name="Ohtani R."/>
            <person name="Kanamori-Sato M."/>
            <person name="Honoki R."/>
            <person name="Miyazaki D."/>
            <person name="Mochizuki H."/>
            <person name="Umetsu J."/>
            <person name="Higashi K."/>
            <person name="Shibata D."/>
            <person name="Kamiya Y."/>
            <person name="Sato N."/>
            <person name="Nakamura Y."/>
            <person name="Tabata S."/>
            <person name="Ida S."/>
            <person name="Kurokawa K."/>
            <person name="Ohta H."/>
        </authorList>
    </citation>
    <scope>NUCLEOTIDE SEQUENCE [LARGE SCALE GENOMIC DNA]</scope>
    <source>
        <strain evidence="5 6">NIES-2285</strain>
    </source>
</reference>
<dbReference type="InterPro" id="IPR004265">
    <property type="entry name" value="Dirigent"/>
</dbReference>
<evidence type="ECO:0000256" key="1">
    <source>
        <dbReference type="ARBA" id="ARBA00010746"/>
    </source>
</evidence>
<comment type="function">
    <text evidence="4">Dirigent proteins impart stereoselectivity on the phenoxy radical-coupling reaction, yielding optically active lignans from two molecules of coniferyl alcohol in the biosynthesis of lignans, flavonolignans, and alkaloids and thus plays a central role in plant secondary metabolism.</text>
</comment>
<sequence>MGKEQTIVITEVLSPKGGPRQSPAHRTKLGEIYAFNNDIRHKGELVGFINGQCIVSAEVSPGIDEPYLTCTESVVFNKGEFANSSLTLSGYFNMKECPSLAIIGGTGQFKYASGEATIGADPAGEPMCVQVTLSFHCAGP</sequence>
<evidence type="ECO:0000256" key="2">
    <source>
        <dbReference type="ARBA" id="ARBA00011738"/>
    </source>
</evidence>
<dbReference type="GO" id="GO:0009699">
    <property type="term" value="P:phenylpropanoid biosynthetic process"/>
    <property type="evidence" value="ECO:0007669"/>
    <property type="project" value="UniProtKB-ARBA"/>
</dbReference>
<dbReference type="InterPro" id="IPR044859">
    <property type="entry name" value="Allene_oxi_cyc_Dirigent"/>
</dbReference>
<dbReference type="InterPro" id="IPR034871">
    <property type="entry name" value="Allene_oxi_cyc_sf"/>
</dbReference>
<comment type="subcellular location">
    <subcellularLocation>
        <location evidence="4">Secreted</location>
        <location evidence="4">Extracellular space</location>
        <location evidence="4">Apoplast</location>
    </subcellularLocation>
</comment>
<keyword evidence="6" id="KW-1185">Reference proteome</keyword>
<dbReference type="SUPFAM" id="SSF141493">
    <property type="entry name" value="Allene oxide cyclase-like"/>
    <property type="match status" value="1"/>
</dbReference>
<proteinExistence type="inferred from homology"/>
<dbReference type="AlphaFoldDB" id="A0A1Y1IFN0"/>
<dbReference type="EMBL" id="DF237268">
    <property type="protein sequence ID" value="GAQ86908.1"/>
    <property type="molecule type" value="Genomic_DNA"/>
</dbReference>
<dbReference type="GO" id="GO:0048046">
    <property type="term" value="C:apoplast"/>
    <property type="evidence" value="ECO:0007669"/>
    <property type="project" value="UniProtKB-SubCell"/>
</dbReference>
<protein>
    <recommendedName>
        <fullName evidence="4">Dirigent protein</fullName>
    </recommendedName>
</protein>
<dbReference type="Gene3D" id="2.40.480.10">
    <property type="entry name" value="Allene oxide cyclase-like"/>
    <property type="match status" value="1"/>
</dbReference>
<organism evidence="5 6">
    <name type="scientific">Klebsormidium nitens</name>
    <name type="common">Green alga</name>
    <name type="synonym">Ulothrix nitens</name>
    <dbReference type="NCBI Taxonomy" id="105231"/>
    <lineage>
        <taxon>Eukaryota</taxon>
        <taxon>Viridiplantae</taxon>
        <taxon>Streptophyta</taxon>
        <taxon>Klebsormidiophyceae</taxon>
        <taxon>Klebsormidiales</taxon>
        <taxon>Klebsormidiaceae</taxon>
        <taxon>Klebsormidium</taxon>
    </lineage>
</organism>
<accession>A0A1Y1IFN0</accession>
<dbReference type="Pfam" id="PF03018">
    <property type="entry name" value="Dirigent"/>
    <property type="match status" value="1"/>
</dbReference>
<comment type="similarity">
    <text evidence="1 4">Belongs to the plant dirigent protein family.</text>
</comment>
<dbReference type="GO" id="GO:0046423">
    <property type="term" value="F:allene-oxide cyclase activity"/>
    <property type="evidence" value="ECO:0007669"/>
    <property type="project" value="InterPro"/>
</dbReference>
<gene>
    <name evidence="5" type="ORF">KFL_003190190</name>
</gene>
<dbReference type="GO" id="GO:0009695">
    <property type="term" value="P:jasmonic acid biosynthetic process"/>
    <property type="evidence" value="ECO:0007669"/>
    <property type="project" value="InterPro"/>
</dbReference>
<name>A0A1Y1IFN0_KLENI</name>
<evidence type="ECO:0000256" key="4">
    <source>
        <dbReference type="RuleBase" id="RU363099"/>
    </source>
</evidence>